<dbReference type="Proteomes" id="UP000595437">
    <property type="component" value="Chromosome 17"/>
</dbReference>
<keyword evidence="2" id="KW-1185">Reference proteome</keyword>
<proteinExistence type="predicted"/>
<dbReference type="EMBL" id="CP045906">
    <property type="protein sequence ID" value="QQP34869.1"/>
    <property type="molecule type" value="Genomic_DNA"/>
</dbReference>
<protein>
    <submittedName>
        <fullName evidence="1">Uncharacterized protein</fullName>
    </submittedName>
</protein>
<gene>
    <name evidence="1" type="ORF">FKW44_022909</name>
</gene>
<accession>A0A7T8JUB4</accession>
<sequence length="49" mass="5682">MPFLPKGTPKDRLSGEWPWILRTSRIQIAAGILKNMDLEPRNSEPYPME</sequence>
<dbReference type="AlphaFoldDB" id="A0A7T8JUB4"/>
<reference evidence="2" key="1">
    <citation type="submission" date="2021-01" db="EMBL/GenBank/DDBJ databases">
        <title>Caligus Genome Assembly.</title>
        <authorList>
            <person name="Gallardo-Escarate C."/>
        </authorList>
    </citation>
    <scope>NUCLEOTIDE SEQUENCE [LARGE SCALE GENOMIC DNA]</scope>
</reference>
<evidence type="ECO:0000313" key="1">
    <source>
        <dbReference type="EMBL" id="QQP34869.1"/>
    </source>
</evidence>
<name>A0A7T8JUB4_CALRO</name>
<evidence type="ECO:0000313" key="2">
    <source>
        <dbReference type="Proteomes" id="UP000595437"/>
    </source>
</evidence>
<organism evidence="1 2">
    <name type="scientific">Caligus rogercresseyi</name>
    <name type="common">Sea louse</name>
    <dbReference type="NCBI Taxonomy" id="217165"/>
    <lineage>
        <taxon>Eukaryota</taxon>
        <taxon>Metazoa</taxon>
        <taxon>Ecdysozoa</taxon>
        <taxon>Arthropoda</taxon>
        <taxon>Crustacea</taxon>
        <taxon>Multicrustacea</taxon>
        <taxon>Hexanauplia</taxon>
        <taxon>Copepoda</taxon>
        <taxon>Siphonostomatoida</taxon>
        <taxon>Caligidae</taxon>
        <taxon>Caligus</taxon>
    </lineage>
</organism>